<keyword evidence="2" id="KW-1185">Reference proteome</keyword>
<dbReference type="EMBL" id="JABEPQ010000002">
    <property type="protein sequence ID" value="NNM46130.1"/>
    <property type="molecule type" value="Genomic_DNA"/>
</dbReference>
<proteinExistence type="predicted"/>
<accession>A0A849H8F1</accession>
<name>A0A849H8F1_9MICO</name>
<gene>
    <name evidence="1" type="ORF">HJG52_08925</name>
</gene>
<dbReference type="InterPro" id="IPR004378">
    <property type="entry name" value="F420H2_quin_Rdtase"/>
</dbReference>
<reference evidence="1 2" key="1">
    <citation type="submission" date="2020-04" db="EMBL/GenBank/DDBJ databases">
        <title>Knoellia sp. isolate from air conditioner.</title>
        <authorList>
            <person name="Chea S."/>
            <person name="Kim D.-U."/>
        </authorList>
    </citation>
    <scope>NUCLEOTIDE SEQUENCE [LARGE SCALE GENOMIC DNA]</scope>
    <source>
        <strain evidence="1 2">DB2414S</strain>
    </source>
</reference>
<protein>
    <submittedName>
        <fullName evidence="1">Nitroreductase family deazaflavin-dependent oxidoreductase</fullName>
    </submittedName>
</protein>
<dbReference type="InterPro" id="IPR012349">
    <property type="entry name" value="Split_barrel_FMN-bd"/>
</dbReference>
<dbReference type="Gene3D" id="2.30.110.10">
    <property type="entry name" value="Electron Transport, Fmn-binding Protein, Chain A"/>
    <property type="match status" value="1"/>
</dbReference>
<evidence type="ECO:0000313" key="2">
    <source>
        <dbReference type="Proteomes" id="UP000588586"/>
    </source>
</evidence>
<dbReference type="GO" id="GO:0016491">
    <property type="term" value="F:oxidoreductase activity"/>
    <property type="evidence" value="ECO:0007669"/>
    <property type="project" value="InterPro"/>
</dbReference>
<evidence type="ECO:0000313" key="1">
    <source>
        <dbReference type="EMBL" id="NNM46130.1"/>
    </source>
</evidence>
<sequence length="135" mass="14699">MQLGHTGRRSGRRFHVVLEVVRYDRRTGEAVVVSGFGEGADWLRNLRSGGALTVDFGRGPRPAAYRVLPVDEAVATYAAYERRNSLLAPVIRPTLTALLGWRYDGSPAARRRMAQQLPMVALMPAGPQSSGPPAT</sequence>
<dbReference type="AlphaFoldDB" id="A0A849H8F1"/>
<comment type="caution">
    <text evidence="1">The sequence shown here is derived from an EMBL/GenBank/DDBJ whole genome shotgun (WGS) entry which is preliminary data.</text>
</comment>
<dbReference type="NCBIfam" id="TIGR00026">
    <property type="entry name" value="hi_GC_TIGR00026"/>
    <property type="match status" value="1"/>
</dbReference>
<dbReference type="Proteomes" id="UP000588586">
    <property type="component" value="Unassembled WGS sequence"/>
</dbReference>
<organism evidence="1 2">
    <name type="scientific">Knoellia koreensis</name>
    <dbReference type="NCBI Taxonomy" id="2730921"/>
    <lineage>
        <taxon>Bacteria</taxon>
        <taxon>Bacillati</taxon>
        <taxon>Actinomycetota</taxon>
        <taxon>Actinomycetes</taxon>
        <taxon>Micrococcales</taxon>
        <taxon>Intrasporangiaceae</taxon>
        <taxon>Knoellia</taxon>
    </lineage>
</organism>